<accession>A0ABS7CR00</accession>
<dbReference type="Proteomes" id="UP000813018">
    <property type="component" value="Unassembled WGS sequence"/>
</dbReference>
<feature type="domain" description="Peptidase S74" evidence="2">
    <location>
        <begin position="580"/>
        <end position="667"/>
    </location>
</feature>
<dbReference type="Pfam" id="PF13884">
    <property type="entry name" value="Peptidase_S74"/>
    <property type="match status" value="1"/>
</dbReference>
<evidence type="ECO:0000259" key="2">
    <source>
        <dbReference type="PROSITE" id="PS51688"/>
    </source>
</evidence>
<evidence type="ECO:0000313" key="3">
    <source>
        <dbReference type="EMBL" id="MBW7466208.1"/>
    </source>
</evidence>
<evidence type="ECO:0000313" key="4">
    <source>
        <dbReference type="Proteomes" id="UP000813018"/>
    </source>
</evidence>
<evidence type="ECO:0000256" key="1">
    <source>
        <dbReference type="SAM" id="Coils"/>
    </source>
</evidence>
<dbReference type="InterPro" id="IPR005601">
    <property type="entry name" value="Tail_fibre_p36"/>
</dbReference>
<proteinExistence type="predicted"/>
<dbReference type="InterPro" id="IPR030392">
    <property type="entry name" value="S74_ICA"/>
</dbReference>
<reference evidence="3 4" key="1">
    <citation type="journal article" date="2016" name="Int. J. Syst. Evol. Microbiol.">
        <title>Pontibacter aydingkolensis sp. nov., isolated from soil of a salt lake.</title>
        <authorList>
            <person name="Osman G."/>
            <person name="Zhang T."/>
            <person name="Lou K."/>
            <person name="Gao Y."/>
            <person name="Chang W."/>
            <person name="Lin Q."/>
            <person name="Yang H.M."/>
            <person name="Huo X.D."/>
            <person name="Wang N."/>
        </authorList>
    </citation>
    <scope>NUCLEOTIDE SEQUENCE [LARGE SCALE GENOMIC DNA]</scope>
    <source>
        <strain evidence="3 4">KACC 19255</strain>
    </source>
</reference>
<dbReference type="RefSeq" id="WP_219876087.1">
    <property type="nucleotide sequence ID" value="NZ_JAHYXK010000002.1"/>
</dbReference>
<dbReference type="Pfam" id="PF03903">
    <property type="entry name" value="Phage_T4_gp36"/>
    <property type="match status" value="1"/>
</dbReference>
<organism evidence="3 4">
    <name type="scientific">Pontibacter aydingkolensis</name>
    <dbReference type="NCBI Taxonomy" id="1911536"/>
    <lineage>
        <taxon>Bacteria</taxon>
        <taxon>Pseudomonadati</taxon>
        <taxon>Bacteroidota</taxon>
        <taxon>Cytophagia</taxon>
        <taxon>Cytophagales</taxon>
        <taxon>Hymenobacteraceae</taxon>
        <taxon>Pontibacter</taxon>
    </lineage>
</organism>
<feature type="coiled-coil region" evidence="1">
    <location>
        <begin position="646"/>
        <end position="673"/>
    </location>
</feature>
<dbReference type="PROSITE" id="PS51688">
    <property type="entry name" value="ICA"/>
    <property type="match status" value="1"/>
</dbReference>
<gene>
    <name evidence="3" type="ORF">K0O23_03950</name>
</gene>
<name>A0ABS7CR00_9BACT</name>
<keyword evidence="1" id="KW-0175">Coiled coil</keyword>
<dbReference type="EMBL" id="JAHYXK010000002">
    <property type="protein sequence ID" value="MBW7466208.1"/>
    <property type="molecule type" value="Genomic_DNA"/>
</dbReference>
<protein>
    <submittedName>
        <fullName evidence="3">Tail fiber domain-containing protein</fullName>
    </submittedName>
</protein>
<dbReference type="Pfam" id="PF12789">
    <property type="entry name" value="PTR"/>
    <property type="match status" value="2"/>
</dbReference>
<comment type="caution">
    <text evidence="3">The sequence shown here is derived from an EMBL/GenBank/DDBJ whole genome shotgun (WGS) entry which is preliminary data.</text>
</comment>
<keyword evidence="4" id="KW-1185">Reference proteome</keyword>
<sequence length="675" mass="70319">MKKKIASLTIPSINDDDYYENTVWSSSHTHYEIQREVAKMASLVHTHSISDVTGLSDALNGKANITHSHSGYQATITGAATTITSNNLTTNRALISDANGKVSYSAVTSTELGYVSGVTSAIQTQLNSKAASTHTHTDMVKSVNGNLPDANGNVTISTGGASPTFTASRAIISDATGNLAASTVTSTQLGYVAGVTSAIQTQLNGKASTSVATTSVNGLMSSTDKTKLDGIIPSVLPTAGTVVQRAASTGKVELAELQVNGATTLGATTVSGVLSANSATFTQGATVGNILKSHSYVIGTDGFSIREVSAGQSVIQSWNALQLAGRRMSNVVDNALSNVGLLGEMSVVMPVPAADVKGLVIKAAASQTANLLDIWNSNNTSIASITGTGGASFNENLNIRNIGTGSGLHLHSDTAQFLSIKRSTNHNVDIESYTGGNINIKPAGGIVATNGRFQSSSFDTSTTYGNCGVWTGNGDAASYAAHNIKIASWNGIGLHCTLDNTTRHVFDARYGHYSLHGNINAGGSITASGTLSVSNGVGTFAAGGGIYFDFNTTKSGGFYFAKSIRVEGDVVATGNVTANSDARLKTNIREYESGIAKVMQLKPAVYDRTDKESKNEVGFIAQEVQAIEPNIVVGVDTLSLDYSRITVMLTKAVQEQQQMIEELKNEINLLKGESK</sequence>